<dbReference type="SUPFAM" id="SSF53850">
    <property type="entry name" value="Periplasmic binding protein-like II"/>
    <property type="match status" value="1"/>
</dbReference>
<feature type="disulfide bond" evidence="13">
    <location>
        <begin position="797"/>
        <end position="853"/>
    </location>
</feature>
<dbReference type="InterPro" id="IPR015683">
    <property type="entry name" value="Ionotropic_Glu_rcpt"/>
</dbReference>
<evidence type="ECO:0000256" key="13">
    <source>
        <dbReference type="PIRSR" id="PIRSR037090-50"/>
    </source>
</evidence>
<keyword evidence="9" id="KW-0675">Receptor</keyword>
<keyword evidence="4 15" id="KW-0812">Transmembrane</keyword>
<dbReference type="PANTHER" id="PTHR18966">
    <property type="entry name" value="IONOTROPIC GLUTAMATE RECEPTOR"/>
    <property type="match status" value="1"/>
</dbReference>
<evidence type="ECO:0000256" key="7">
    <source>
        <dbReference type="ARBA" id="ARBA00023065"/>
    </source>
</evidence>
<dbReference type="GO" id="GO:0015276">
    <property type="term" value="F:ligand-gated monoatomic ion channel activity"/>
    <property type="evidence" value="ECO:0007669"/>
    <property type="project" value="InterPro"/>
</dbReference>
<feature type="transmembrane region" description="Helical" evidence="15">
    <location>
        <begin position="870"/>
        <end position="895"/>
    </location>
</feature>
<evidence type="ECO:0000256" key="2">
    <source>
        <dbReference type="ARBA" id="ARBA00008685"/>
    </source>
</evidence>
<dbReference type="Proteomes" id="UP000324897">
    <property type="component" value="Chromosome 3"/>
</dbReference>
<name>A0A5J9TE04_9POAL</name>
<dbReference type="OrthoDB" id="5984008at2759"/>
<proteinExistence type="inferred from homology"/>
<feature type="transmembrane region" description="Helical" evidence="15">
    <location>
        <begin position="596"/>
        <end position="612"/>
    </location>
</feature>
<feature type="compositionally biased region" description="Low complexity" evidence="14">
    <location>
        <begin position="302"/>
        <end position="314"/>
    </location>
</feature>
<dbReference type="FunFam" id="1.10.287.70:FF:000163">
    <property type="entry name" value="Glutamate receptor"/>
    <property type="match status" value="1"/>
</dbReference>
<dbReference type="InterPro" id="IPR001828">
    <property type="entry name" value="ANF_lig-bd_rcpt"/>
</dbReference>
<evidence type="ECO:0000256" key="1">
    <source>
        <dbReference type="ARBA" id="ARBA00004141"/>
    </source>
</evidence>
<keyword evidence="7" id="KW-0406">Ion transport</keyword>
<evidence type="ECO:0000256" key="4">
    <source>
        <dbReference type="ARBA" id="ARBA00022692"/>
    </source>
</evidence>
<dbReference type="EMBL" id="RWGY01000039">
    <property type="protein sequence ID" value="TVU09630.1"/>
    <property type="molecule type" value="Genomic_DNA"/>
</dbReference>
<feature type="region of interest" description="Disordered" evidence="14">
    <location>
        <begin position="302"/>
        <end position="328"/>
    </location>
</feature>
<gene>
    <name evidence="17" type="ORF">EJB05_43116</name>
</gene>
<feature type="region of interest" description="Disordered" evidence="14">
    <location>
        <begin position="996"/>
        <end position="1029"/>
    </location>
</feature>
<dbReference type="Gene3D" id="3.40.190.10">
    <property type="entry name" value="Periplasmic binding protein-like II"/>
    <property type="match status" value="3"/>
</dbReference>
<comment type="similarity">
    <text evidence="2">Belongs to the glutamate-gated ion channel (TC 1.A.10.1) family.</text>
</comment>
<dbReference type="Pfam" id="PF01094">
    <property type="entry name" value="ANF_receptor"/>
    <property type="match status" value="1"/>
</dbReference>
<dbReference type="Gene3D" id="1.10.287.70">
    <property type="match status" value="1"/>
</dbReference>
<feature type="non-terminal residue" evidence="17">
    <location>
        <position position="1"/>
    </location>
</feature>
<dbReference type="SMART" id="SM00079">
    <property type="entry name" value="PBPe"/>
    <property type="match status" value="1"/>
</dbReference>
<evidence type="ECO:0000256" key="3">
    <source>
        <dbReference type="ARBA" id="ARBA00022448"/>
    </source>
</evidence>
<feature type="domain" description="Ionotropic glutamate receptor C-terminal" evidence="16">
    <location>
        <begin position="471"/>
        <end position="849"/>
    </location>
</feature>
<feature type="transmembrane region" description="Helical" evidence="15">
    <location>
        <begin position="663"/>
        <end position="681"/>
    </location>
</feature>
<dbReference type="FunFam" id="3.40.190.10:FF:000396">
    <property type="entry name" value="Glutamate receptor"/>
    <property type="match status" value="1"/>
</dbReference>
<dbReference type="AlphaFoldDB" id="A0A5J9TE04"/>
<evidence type="ECO:0000256" key="15">
    <source>
        <dbReference type="SAM" id="Phobius"/>
    </source>
</evidence>
<evidence type="ECO:0000256" key="12">
    <source>
        <dbReference type="ARBA" id="ARBA00023303"/>
    </source>
</evidence>
<dbReference type="GO" id="GO:0016020">
    <property type="term" value="C:membrane"/>
    <property type="evidence" value="ECO:0007669"/>
    <property type="project" value="UniProtKB-SubCell"/>
</dbReference>
<sequence>MAPRVRRALSVPPLLHGPGLLLPTSQGQPLPAAEAKETVTVGLIIDAASPVGRIANTTIPMALEDFYAAYPNSSARVQVLMHDSGGDVIAAASTALQLMTTQGARAILGPQSSAESAFVADLATRAEVPVVSFSATSPSVSPSAAGSRFFVRAAVSDAAQAGAIAALAAYFGWRRVVPVYQDDDYGAAFVPYLVDALTAAGAEVPYRCALPAAASSRDDGGAVVTAAIVPPRVGADARVRGARAPGARGARAGRGRGGRDDGGRVRVGHHRRAHVPARLRPPAAGRHRARALRAAVHHAAPARRQAAVGAQVHARSPRRRPGGGRDGMLRAVGVRRRVGRRVRGGTARPRRPITAAGARRRQERPTDFSGLGKSTSGKKFLAEITNTTFDGLSGRFHLVHGELTVPAFRVVNIVDNAKERSIGFWTPKRRLTRRLGSTSKDDSGLGPVIWPGDSTVVPRGWVQPTSGRKLRVAVPGGRVDPGYRAIIHLDVDPATNRTVAGGYVIEVFEAAVRLLPYALPFEYVLVPSMPYDSLIKKVSHGTLRSAAVELKLHLSAQLVRSSTDEFSSSPRQCATTSQVYDAVVADMTITANRSQLVDFTLPYMSSGISMVVPYRDQRSKRAWVFLKPLHYDLWLVSFAFLLFTGFAVWAVEHRVNEEFRGPPSYQIGTLLYFGFSTLVFAHRENLRSNLSRFAVVVWVFVVLILQSSYTASLTSMLTVPQLEPTIADYGALWRATEKVGIMNNSFMRASMTRSGFPPSRLVPYQATQGFHEALLNGTIGAVVDETPYLRLFLKAYCDNFTTAAHANRTGGFGFAFPKGSPYVADLSRAILNLTESDELSLIERKWFGDAEGCAAQGSPFTSDSLSFASFWGLFLITGATSLLCCAVHLATFIVANRRQIGELASASHVSWRGRFRRFLKLFDEKDLLSHTFRTKDGATGGGSVAGRNSVDAGAASPAVTHDAAGSPISVSNHTYISDWSLETASPAPAGAGEIIELAAAGQAEDEVTAARYPDGSSDQNDRVHQGSNS</sequence>
<evidence type="ECO:0000256" key="11">
    <source>
        <dbReference type="ARBA" id="ARBA00023286"/>
    </source>
</evidence>
<dbReference type="CDD" id="cd13686">
    <property type="entry name" value="GluR_Plant"/>
    <property type="match status" value="1"/>
</dbReference>
<evidence type="ECO:0000313" key="17">
    <source>
        <dbReference type="EMBL" id="TVU09630.1"/>
    </source>
</evidence>
<evidence type="ECO:0000256" key="6">
    <source>
        <dbReference type="ARBA" id="ARBA00022989"/>
    </source>
</evidence>
<keyword evidence="11" id="KW-1071">Ligand-gated ion channel</keyword>
<comment type="caution">
    <text evidence="17">The sequence shown here is derived from an EMBL/GenBank/DDBJ whole genome shotgun (WGS) entry which is preliminary data.</text>
</comment>
<protein>
    <recommendedName>
        <fullName evidence="16">Ionotropic glutamate receptor C-terminal domain-containing protein</fullName>
    </recommendedName>
</protein>
<evidence type="ECO:0000259" key="16">
    <source>
        <dbReference type="SMART" id="SM00079"/>
    </source>
</evidence>
<feature type="transmembrane region" description="Helical" evidence="15">
    <location>
        <begin position="693"/>
        <end position="711"/>
    </location>
</feature>
<dbReference type="InterPro" id="IPR001320">
    <property type="entry name" value="Iontro_rcpt_C"/>
</dbReference>
<organism evidence="17 18">
    <name type="scientific">Eragrostis curvula</name>
    <name type="common">weeping love grass</name>
    <dbReference type="NCBI Taxonomy" id="38414"/>
    <lineage>
        <taxon>Eukaryota</taxon>
        <taxon>Viridiplantae</taxon>
        <taxon>Streptophyta</taxon>
        <taxon>Embryophyta</taxon>
        <taxon>Tracheophyta</taxon>
        <taxon>Spermatophyta</taxon>
        <taxon>Magnoliopsida</taxon>
        <taxon>Liliopsida</taxon>
        <taxon>Poales</taxon>
        <taxon>Poaceae</taxon>
        <taxon>PACMAD clade</taxon>
        <taxon>Chloridoideae</taxon>
        <taxon>Eragrostideae</taxon>
        <taxon>Eragrostidinae</taxon>
        <taxon>Eragrostis</taxon>
    </lineage>
</organism>
<evidence type="ECO:0000256" key="9">
    <source>
        <dbReference type="ARBA" id="ARBA00023170"/>
    </source>
</evidence>
<feature type="region of interest" description="Disordered" evidence="14">
    <location>
        <begin position="342"/>
        <end position="374"/>
    </location>
</feature>
<accession>A0A5J9TE04</accession>
<evidence type="ECO:0000256" key="5">
    <source>
        <dbReference type="ARBA" id="ARBA00022729"/>
    </source>
</evidence>
<dbReference type="Gene3D" id="3.40.50.2300">
    <property type="match status" value="2"/>
</dbReference>
<feature type="compositionally biased region" description="Basic and acidic residues" evidence="14">
    <location>
        <begin position="1019"/>
        <end position="1029"/>
    </location>
</feature>
<keyword evidence="5" id="KW-0732">Signal</keyword>
<dbReference type="Pfam" id="PF10613">
    <property type="entry name" value="Lig_chan-Glu_bd"/>
    <property type="match status" value="1"/>
</dbReference>
<dbReference type="Pfam" id="PF00060">
    <property type="entry name" value="Lig_chan"/>
    <property type="match status" value="1"/>
</dbReference>
<dbReference type="SUPFAM" id="SSF53822">
    <property type="entry name" value="Periplasmic binding protein-like I"/>
    <property type="match status" value="2"/>
</dbReference>
<reference evidence="17 18" key="1">
    <citation type="journal article" date="2019" name="Sci. Rep.">
        <title>A high-quality genome of Eragrostis curvula grass provides insights into Poaceae evolution and supports new strategies to enhance forage quality.</title>
        <authorList>
            <person name="Carballo J."/>
            <person name="Santos B.A.C.M."/>
            <person name="Zappacosta D."/>
            <person name="Garbus I."/>
            <person name="Selva J.P."/>
            <person name="Gallo C.A."/>
            <person name="Diaz A."/>
            <person name="Albertini E."/>
            <person name="Caccamo M."/>
            <person name="Echenique V."/>
        </authorList>
    </citation>
    <scope>NUCLEOTIDE SEQUENCE [LARGE SCALE GENOMIC DNA]</scope>
    <source>
        <strain evidence="18">cv. Victoria</strain>
        <tissue evidence="17">Leaf</tissue>
    </source>
</reference>
<dbReference type="InterPro" id="IPR019594">
    <property type="entry name" value="Glu/Gly-bd"/>
</dbReference>
<feature type="transmembrane region" description="Helical" evidence="15">
    <location>
        <begin position="633"/>
        <end position="651"/>
    </location>
</feature>
<feature type="compositionally biased region" description="Low complexity" evidence="14">
    <location>
        <begin position="239"/>
        <end position="250"/>
    </location>
</feature>
<dbReference type="Gramene" id="TVU09630">
    <property type="protein sequence ID" value="TVU09630"/>
    <property type="gene ID" value="EJB05_43116"/>
</dbReference>
<keyword evidence="10" id="KW-0325">Glycoprotein</keyword>
<dbReference type="PIRSF" id="PIRSF037090">
    <property type="entry name" value="Iontro_Glu-like_rcpt_pln"/>
    <property type="match status" value="1"/>
</dbReference>
<comment type="subcellular location">
    <subcellularLocation>
        <location evidence="1">Membrane</location>
        <topology evidence="1">Multi-pass membrane protein</topology>
    </subcellularLocation>
</comment>
<keyword evidence="6 15" id="KW-1133">Transmembrane helix</keyword>
<keyword evidence="12" id="KW-0407">Ion channel</keyword>
<feature type="compositionally biased region" description="Basic residues" evidence="14">
    <location>
        <begin position="342"/>
        <end position="351"/>
    </location>
</feature>
<evidence type="ECO:0000256" key="14">
    <source>
        <dbReference type="SAM" id="MobiDB-lite"/>
    </source>
</evidence>
<keyword evidence="3" id="KW-0813">Transport</keyword>
<feature type="region of interest" description="Disordered" evidence="14">
    <location>
        <begin position="239"/>
        <end position="271"/>
    </location>
</feature>
<keyword evidence="8 15" id="KW-0472">Membrane</keyword>
<keyword evidence="18" id="KW-1185">Reference proteome</keyword>
<evidence type="ECO:0000256" key="10">
    <source>
        <dbReference type="ARBA" id="ARBA00023180"/>
    </source>
</evidence>
<dbReference type="FunFam" id="3.40.190.10:FF:000039">
    <property type="entry name" value="Glutamate receptor"/>
    <property type="match status" value="1"/>
</dbReference>
<evidence type="ECO:0000256" key="8">
    <source>
        <dbReference type="ARBA" id="ARBA00023136"/>
    </source>
</evidence>
<evidence type="ECO:0000313" key="18">
    <source>
        <dbReference type="Proteomes" id="UP000324897"/>
    </source>
</evidence>
<keyword evidence="13" id="KW-1015">Disulfide bond</keyword>
<dbReference type="InterPro" id="IPR028082">
    <property type="entry name" value="Peripla_BP_I"/>
</dbReference>
<dbReference type="InterPro" id="IPR017103">
    <property type="entry name" value="Iontropic_Glu_rcpt_pln"/>
</dbReference>